<dbReference type="Proteomes" id="UP000324595">
    <property type="component" value="Unassembled WGS sequence"/>
</dbReference>
<gene>
    <name evidence="1" type="ORF">LX73_0956</name>
</gene>
<dbReference type="OrthoDB" id="1523622at2"/>
<dbReference type="AlphaFoldDB" id="A0A5D3YSU4"/>
<sequence length="281" mass="30499">MIRKLSYSYRTFLLTLFIGGILFVSGTQQLHAQAVIGARELALGEASTALAGTNWSMFGNPALMPEDQPSVSFFGVRYYGFAEITDMAVSVTYPTKFGVLGAGAHRYGFDLFSENRLRAGYKNSFMGFHYGVILNYSHVTQAIDNGSAGALGVDVGVAAPVLDHLWIGAKATNINQPEYGSRNGEKLPRDLSVGISYQIADLALITSDVYKDINFPLAYRAGVEVKIVEALVGRAGITTNPQTFTAGFGYSSDRWGANVAVQRHENKVLGFSPAIDFQINW</sequence>
<protein>
    <recommendedName>
        <fullName evidence="3">MetA-pathway of phenol degradation</fullName>
    </recommendedName>
</protein>
<reference evidence="1 2" key="1">
    <citation type="submission" date="2019-07" db="EMBL/GenBank/DDBJ databases">
        <title>Genomic Encyclopedia of Archaeal and Bacterial Type Strains, Phase II (KMG-II): from individual species to whole genera.</title>
        <authorList>
            <person name="Goeker M."/>
        </authorList>
    </citation>
    <scope>NUCLEOTIDE SEQUENCE [LARGE SCALE GENOMIC DNA]</scope>
    <source>
        <strain evidence="1 2">DSM 21935</strain>
    </source>
</reference>
<dbReference type="EMBL" id="VNHY01000001">
    <property type="protein sequence ID" value="TYP95641.1"/>
    <property type="molecule type" value="Genomic_DNA"/>
</dbReference>
<evidence type="ECO:0000313" key="1">
    <source>
        <dbReference type="EMBL" id="TYP95641.1"/>
    </source>
</evidence>
<evidence type="ECO:0000313" key="2">
    <source>
        <dbReference type="Proteomes" id="UP000324595"/>
    </source>
</evidence>
<dbReference type="Gene3D" id="2.40.160.60">
    <property type="entry name" value="Outer membrane protein transport protein (OMPP1/FadL/TodX)"/>
    <property type="match status" value="2"/>
</dbReference>
<comment type="caution">
    <text evidence="1">The sequence shown here is derived from an EMBL/GenBank/DDBJ whole genome shotgun (WGS) entry which is preliminary data.</text>
</comment>
<dbReference type="RefSeq" id="WP_148898299.1">
    <property type="nucleotide sequence ID" value="NZ_VNHY01000001.1"/>
</dbReference>
<accession>A0A5D3YSU4</accession>
<proteinExistence type="predicted"/>
<dbReference type="SUPFAM" id="SSF56935">
    <property type="entry name" value="Porins"/>
    <property type="match status" value="1"/>
</dbReference>
<keyword evidence="2" id="KW-1185">Reference proteome</keyword>
<evidence type="ECO:0008006" key="3">
    <source>
        <dbReference type="Google" id="ProtNLM"/>
    </source>
</evidence>
<name>A0A5D3YSU4_9BACT</name>
<organism evidence="1 2">
    <name type="scientific">Fodinibius salinus</name>
    <dbReference type="NCBI Taxonomy" id="860790"/>
    <lineage>
        <taxon>Bacteria</taxon>
        <taxon>Pseudomonadati</taxon>
        <taxon>Balneolota</taxon>
        <taxon>Balneolia</taxon>
        <taxon>Balneolales</taxon>
        <taxon>Balneolaceae</taxon>
        <taxon>Fodinibius</taxon>
    </lineage>
</organism>